<proteinExistence type="predicted"/>
<name>A0A067SHJ7_GALM3</name>
<dbReference type="Proteomes" id="UP000027222">
    <property type="component" value="Unassembled WGS sequence"/>
</dbReference>
<protein>
    <submittedName>
        <fullName evidence="1">Uncharacterized protein</fullName>
    </submittedName>
</protein>
<accession>A0A067SHJ7</accession>
<keyword evidence="2" id="KW-1185">Reference proteome</keyword>
<sequence>MRSLEMTIAEGFYDSFTKSSAANETNRKMWVFDVTIFLSPIKKEYLEPLKSPDVRQGALDKPMDGELLASNFMDISDRAKFIDALLIWQKHRDSLDSRNLKDSIAIVVKFKYLGTQFYIVPCTISPQVLADVKMRRTLAKIARRDFPGPVRYIDRWLRKLKDSKGKRAVCSMGDRDKGWLLVWAIGRGLDINVKVANRFGL</sequence>
<reference evidence="2" key="1">
    <citation type="journal article" date="2014" name="Proc. Natl. Acad. Sci. U.S.A.">
        <title>Extensive sampling of basidiomycete genomes demonstrates inadequacy of the white-rot/brown-rot paradigm for wood decay fungi.</title>
        <authorList>
            <person name="Riley R."/>
            <person name="Salamov A.A."/>
            <person name="Brown D.W."/>
            <person name="Nagy L.G."/>
            <person name="Floudas D."/>
            <person name="Held B.W."/>
            <person name="Levasseur A."/>
            <person name="Lombard V."/>
            <person name="Morin E."/>
            <person name="Otillar R."/>
            <person name="Lindquist E.A."/>
            <person name="Sun H."/>
            <person name="LaButti K.M."/>
            <person name="Schmutz J."/>
            <person name="Jabbour D."/>
            <person name="Luo H."/>
            <person name="Baker S.E."/>
            <person name="Pisabarro A.G."/>
            <person name="Walton J.D."/>
            <person name="Blanchette R.A."/>
            <person name="Henrissat B."/>
            <person name="Martin F."/>
            <person name="Cullen D."/>
            <person name="Hibbett D.S."/>
            <person name="Grigoriev I.V."/>
        </authorList>
    </citation>
    <scope>NUCLEOTIDE SEQUENCE [LARGE SCALE GENOMIC DNA]</scope>
    <source>
        <strain evidence="2">CBS 339.88</strain>
    </source>
</reference>
<evidence type="ECO:0000313" key="1">
    <source>
        <dbReference type="EMBL" id="KDR69447.1"/>
    </source>
</evidence>
<dbReference type="HOGENOM" id="CLU_1360499_0_0_1"/>
<evidence type="ECO:0000313" key="2">
    <source>
        <dbReference type="Proteomes" id="UP000027222"/>
    </source>
</evidence>
<gene>
    <name evidence="1" type="ORF">GALMADRAFT_272030</name>
</gene>
<dbReference type="AlphaFoldDB" id="A0A067SHJ7"/>
<dbReference type="EMBL" id="KL142402">
    <property type="protein sequence ID" value="KDR69447.1"/>
    <property type="molecule type" value="Genomic_DNA"/>
</dbReference>
<organism evidence="1 2">
    <name type="scientific">Galerina marginata (strain CBS 339.88)</name>
    <dbReference type="NCBI Taxonomy" id="685588"/>
    <lineage>
        <taxon>Eukaryota</taxon>
        <taxon>Fungi</taxon>
        <taxon>Dikarya</taxon>
        <taxon>Basidiomycota</taxon>
        <taxon>Agaricomycotina</taxon>
        <taxon>Agaricomycetes</taxon>
        <taxon>Agaricomycetidae</taxon>
        <taxon>Agaricales</taxon>
        <taxon>Agaricineae</taxon>
        <taxon>Strophariaceae</taxon>
        <taxon>Galerina</taxon>
    </lineage>
</organism>